<dbReference type="SUPFAM" id="SSF54637">
    <property type="entry name" value="Thioesterase/thiol ester dehydrase-isomerase"/>
    <property type="match status" value="1"/>
</dbReference>
<dbReference type="InterPro" id="IPR006683">
    <property type="entry name" value="Thioestr_dom"/>
</dbReference>
<dbReference type="GeneID" id="26010605"/>
<dbReference type="Proteomes" id="UP000060390">
    <property type="component" value="Chromosome"/>
</dbReference>
<dbReference type="AlphaFoldDB" id="A0A0F7PAK1"/>
<dbReference type="PANTHER" id="PTHR21660">
    <property type="entry name" value="THIOESTERASE SUPERFAMILY MEMBER-RELATED"/>
    <property type="match status" value="1"/>
</dbReference>
<dbReference type="InterPro" id="IPR029069">
    <property type="entry name" value="HotDog_dom_sf"/>
</dbReference>
<keyword evidence="7" id="KW-1185">Reference proteome</keyword>
<accession>A0A0F7PAK1</accession>
<evidence type="ECO:0000259" key="3">
    <source>
        <dbReference type="Pfam" id="PF03061"/>
    </source>
</evidence>
<dbReference type="HOGENOM" id="CLU_089876_7_1_2"/>
<reference evidence="5 6" key="3">
    <citation type="journal article" date="2016" name="Stand. Genomic Sci.">
        <title>Complete genome sequence of 'Halanaeroarchaeum sulfurireducens' M27-SA2, a sulfur-reducing and acetate-oxidizing haloarchaeon from the deep-sea hypersaline anoxic lake Medee.</title>
        <authorList>
            <person name="Messina E."/>
            <person name="Sorokin D.Y."/>
            <person name="Kublanov I.V."/>
            <person name="Toshchakov S."/>
            <person name="Lopatina A."/>
            <person name="Arcadi E."/>
            <person name="Smedile F."/>
            <person name="La Spada G."/>
            <person name="La Cono V."/>
            <person name="Yakimov M.M."/>
        </authorList>
    </citation>
    <scope>NUCLEOTIDE SEQUENCE [LARGE SCALE GENOMIC DNA]</scope>
    <source>
        <strain evidence="5 6">M27-SA2</strain>
    </source>
</reference>
<dbReference type="InterPro" id="IPR003736">
    <property type="entry name" value="PAAI_dom"/>
</dbReference>
<reference evidence="4 7" key="1">
    <citation type="journal article" date="2015" name="ISME J.">
        <title>Elemental sulfur and acetate can support life of a novel strictly anaerobic haloarchaeon.</title>
        <authorList>
            <person name="Sorokin D.Y."/>
            <person name="Kublanov I.V."/>
            <person name="Gavrilov S.N."/>
            <person name="Rojo D."/>
            <person name="Roman P."/>
            <person name="Golyshin P.N."/>
            <person name="Slepak V.Z."/>
            <person name="Smedile F."/>
            <person name="Ferrer M."/>
            <person name="Messina E."/>
            <person name="La Cono V."/>
            <person name="Yakimov M.M."/>
        </authorList>
    </citation>
    <scope>NUCLEOTIDE SEQUENCE [LARGE SCALE GENOMIC DNA]</scope>
    <source>
        <strain evidence="4 7">HSR2</strain>
    </source>
</reference>
<dbReference type="KEGG" id="hsu:HLASF_1270"/>
<dbReference type="PATRIC" id="fig|1604004.4.peg.1332"/>
<protein>
    <submittedName>
        <fullName evidence="4">Esterase</fullName>
    </submittedName>
</protein>
<dbReference type="InterPro" id="IPR039298">
    <property type="entry name" value="ACOT13"/>
</dbReference>
<proteinExistence type="inferred from homology"/>
<evidence type="ECO:0000313" key="5">
    <source>
        <dbReference type="EMBL" id="ALG82152.1"/>
    </source>
</evidence>
<dbReference type="CDD" id="cd03443">
    <property type="entry name" value="PaaI_thioesterase"/>
    <property type="match status" value="1"/>
</dbReference>
<evidence type="ECO:0000313" key="7">
    <source>
        <dbReference type="Proteomes" id="UP000069906"/>
    </source>
</evidence>
<dbReference type="PANTHER" id="PTHR21660:SF1">
    <property type="entry name" value="ACYL-COENZYME A THIOESTERASE 13"/>
    <property type="match status" value="1"/>
</dbReference>
<feature type="domain" description="Thioesterase" evidence="3">
    <location>
        <begin position="56"/>
        <end position="127"/>
    </location>
</feature>
<evidence type="ECO:0000313" key="6">
    <source>
        <dbReference type="Proteomes" id="UP000060390"/>
    </source>
</evidence>
<dbReference type="GO" id="GO:0047617">
    <property type="term" value="F:fatty acyl-CoA hydrolase activity"/>
    <property type="evidence" value="ECO:0007669"/>
    <property type="project" value="InterPro"/>
</dbReference>
<evidence type="ECO:0000256" key="2">
    <source>
        <dbReference type="ARBA" id="ARBA00022801"/>
    </source>
</evidence>
<organism evidence="4 7">
    <name type="scientific">Halanaeroarchaeum sulfurireducens</name>
    <dbReference type="NCBI Taxonomy" id="1604004"/>
    <lineage>
        <taxon>Archaea</taxon>
        <taxon>Methanobacteriati</taxon>
        <taxon>Methanobacteriota</taxon>
        <taxon>Stenosarchaea group</taxon>
        <taxon>Halobacteria</taxon>
        <taxon>Halobacteriales</taxon>
        <taxon>Halobacteriaceae</taxon>
        <taxon>Halanaeroarchaeum</taxon>
    </lineage>
</organism>
<dbReference type="RefSeq" id="WP_050049350.1">
    <property type="nucleotide sequence ID" value="NZ_CP008874.1"/>
</dbReference>
<dbReference type="NCBIfam" id="TIGR00369">
    <property type="entry name" value="unchar_dom_1"/>
    <property type="match status" value="1"/>
</dbReference>
<dbReference type="Pfam" id="PF03061">
    <property type="entry name" value="4HBT"/>
    <property type="match status" value="1"/>
</dbReference>
<sequence length="151" mass="15908">MGDDFDAEETRSFLQNYIDQHGLLSFIDLTVESLGPDEMVLRVPFDESLVNRDPGNGSVHGGVAATLIDTAGGLSVLSTMADPPNANVATTDLNVSYLRPTRGDLIATAEVLRTGSTVGVATVDVESTVPSGGRDLVAVGRGTYRVLRSEN</sequence>
<dbReference type="OrthoDB" id="202321at2157"/>
<evidence type="ECO:0000313" key="4">
    <source>
        <dbReference type="EMBL" id="AKH97757.1"/>
    </source>
</evidence>
<dbReference type="EMBL" id="CP008874">
    <property type="protein sequence ID" value="AKH97757.1"/>
    <property type="molecule type" value="Genomic_DNA"/>
</dbReference>
<gene>
    <name evidence="5" type="ORF">HLASA_1258</name>
    <name evidence="4" type="ORF">HLASF_1270</name>
</gene>
<dbReference type="Proteomes" id="UP000069906">
    <property type="component" value="Chromosome"/>
</dbReference>
<keyword evidence="2" id="KW-0378">Hydrolase</keyword>
<comment type="similarity">
    <text evidence="1">Belongs to the thioesterase PaaI family.</text>
</comment>
<evidence type="ECO:0000256" key="1">
    <source>
        <dbReference type="ARBA" id="ARBA00008324"/>
    </source>
</evidence>
<reference evidence="6" key="2">
    <citation type="submission" date="2015-05" db="EMBL/GenBank/DDBJ databases">
        <title>Complete genome sequence of Halanaeroarchaeum sulfurireducens type strain M27-SA2, a sulfate-reducer haloarchaeon from marine anoxic lake Medee.</title>
        <authorList>
            <person name="Messina E."/>
            <person name="Kublanov I.V."/>
            <person name="Toshchakov S."/>
            <person name="Arcadi E."/>
            <person name="La Spada G."/>
            <person name="La Cono V."/>
            <person name="Yakimov M.M."/>
        </authorList>
    </citation>
    <scope>NUCLEOTIDE SEQUENCE [LARGE SCALE GENOMIC DNA]</scope>
    <source>
        <strain evidence="6">M27-SA2</strain>
    </source>
</reference>
<name>A0A0F7PAK1_9EURY</name>
<dbReference type="STRING" id="1604004.HLASA_1258"/>
<dbReference type="KEGG" id="hsf:HLASA_1258"/>
<dbReference type="EMBL" id="CP011564">
    <property type="protein sequence ID" value="ALG82152.1"/>
    <property type="molecule type" value="Genomic_DNA"/>
</dbReference>
<dbReference type="Gene3D" id="3.10.129.10">
    <property type="entry name" value="Hotdog Thioesterase"/>
    <property type="match status" value="1"/>
</dbReference>